<dbReference type="GO" id="GO:0019684">
    <property type="term" value="P:photosynthesis, light reaction"/>
    <property type="evidence" value="ECO:0007669"/>
    <property type="project" value="InterPro"/>
</dbReference>
<feature type="domain" description="PRC-barrel" evidence="1">
    <location>
        <begin position="5"/>
        <end position="76"/>
    </location>
</feature>
<accession>A0A4R7Z755</accession>
<dbReference type="AlphaFoldDB" id="A0A4R7Z755"/>
<evidence type="ECO:0000313" key="3">
    <source>
        <dbReference type="Proteomes" id="UP000294697"/>
    </source>
</evidence>
<dbReference type="InterPro" id="IPR014747">
    <property type="entry name" value="Bac_photo_RC_H_C"/>
</dbReference>
<proteinExistence type="predicted"/>
<dbReference type="InterPro" id="IPR027275">
    <property type="entry name" value="PRC-brl_dom"/>
</dbReference>
<comment type="caution">
    <text evidence="2">The sequence shown here is derived from an EMBL/GenBank/DDBJ whole genome shotgun (WGS) entry which is preliminary data.</text>
</comment>
<evidence type="ECO:0000313" key="2">
    <source>
        <dbReference type="EMBL" id="TDW07309.1"/>
    </source>
</evidence>
<gene>
    <name evidence="2" type="ORF">C8C77_102111</name>
</gene>
<dbReference type="OrthoDB" id="9793882at2"/>
<sequence>MLRKLKNLEGFTIHGKDDDLGKVKDFYFDQQRFGLRYVVVDTGNWLKHQKTLISTNSFIQINYEQEEILVDLTSDELEEAPSLDKNKPISKVMEEKLVKHFDWPIYWVSPHPTDGPAIQAGSVIREELFDFSVLTAEEKRTKENDVESNLRSFNEVRGYHIQAEDKEFGHLEDLFVDEEDWAIRYLLIDTRNILPGKDVLIAPEWLELISWNEEKIFVNKTKEEIKSAPEYREEKTDYLVHRDYEEKLYDHYDEIKYWQQ</sequence>
<dbReference type="Proteomes" id="UP000294697">
    <property type="component" value="Unassembled WGS sequence"/>
</dbReference>
<organism evidence="2 3">
    <name type="scientific">Halanaerobium saccharolyticum</name>
    <dbReference type="NCBI Taxonomy" id="43595"/>
    <lineage>
        <taxon>Bacteria</taxon>
        <taxon>Bacillati</taxon>
        <taxon>Bacillota</taxon>
        <taxon>Clostridia</taxon>
        <taxon>Halanaerobiales</taxon>
        <taxon>Halanaerobiaceae</taxon>
        <taxon>Halanaerobium</taxon>
    </lineage>
</organism>
<dbReference type="GO" id="GO:0030077">
    <property type="term" value="C:plasma membrane light-harvesting complex"/>
    <property type="evidence" value="ECO:0007669"/>
    <property type="project" value="InterPro"/>
</dbReference>
<name>A0A4R7Z755_9FIRM</name>
<dbReference type="SUPFAM" id="SSF50346">
    <property type="entry name" value="PRC-barrel domain"/>
    <property type="match status" value="2"/>
</dbReference>
<dbReference type="Pfam" id="PF05239">
    <property type="entry name" value="PRC"/>
    <property type="match status" value="1"/>
</dbReference>
<dbReference type="Gene3D" id="3.90.50.10">
    <property type="entry name" value="Photosynthetic Reaction Center, subunit H, domain 2"/>
    <property type="match status" value="2"/>
</dbReference>
<dbReference type="RefSeq" id="WP_111571709.1">
    <property type="nucleotide sequence ID" value="NZ_QLME01000006.1"/>
</dbReference>
<dbReference type="EMBL" id="SODA01000002">
    <property type="protein sequence ID" value="TDW07309.1"/>
    <property type="molecule type" value="Genomic_DNA"/>
</dbReference>
<dbReference type="InterPro" id="IPR011033">
    <property type="entry name" value="PRC_barrel-like_sf"/>
</dbReference>
<protein>
    <submittedName>
        <fullName evidence="2">PRC-barrel domain protein</fullName>
    </submittedName>
</protein>
<evidence type="ECO:0000259" key="1">
    <source>
        <dbReference type="Pfam" id="PF05239"/>
    </source>
</evidence>
<reference evidence="2 3" key="1">
    <citation type="submission" date="2019-03" db="EMBL/GenBank/DDBJ databases">
        <title>Subsurface microbial communities from deep shales in Ohio and West Virginia, USA.</title>
        <authorList>
            <person name="Wrighton K."/>
        </authorList>
    </citation>
    <scope>NUCLEOTIDE SEQUENCE [LARGE SCALE GENOMIC DNA]</scope>
    <source>
        <strain evidence="2 3">MSL9.2</strain>
    </source>
</reference>